<gene>
    <name evidence="6" type="ORF">HMPREF1541_02163</name>
</gene>
<evidence type="ECO:0000313" key="6">
    <source>
        <dbReference type="EMBL" id="ETN43005.1"/>
    </source>
</evidence>
<evidence type="ECO:0000313" key="7">
    <source>
        <dbReference type="Proteomes" id="UP000030752"/>
    </source>
</evidence>
<dbReference type="PANTHER" id="PTHR47424:SF9">
    <property type="entry name" value="TAH-2"/>
    <property type="match status" value="1"/>
</dbReference>
<dbReference type="RefSeq" id="XP_008714741.1">
    <property type="nucleotide sequence ID" value="XM_008716519.1"/>
</dbReference>
<dbReference type="eggNOG" id="ENOG502SKQD">
    <property type="taxonomic scope" value="Eukaryota"/>
</dbReference>
<proteinExistence type="predicted"/>
<dbReference type="Pfam" id="PF04082">
    <property type="entry name" value="Fungal_trans"/>
    <property type="match status" value="1"/>
</dbReference>
<evidence type="ECO:0000256" key="2">
    <source>
        <dbReference type="ARBA" id="ARBA00023163"/>
    </source>
</evidence>
<dbReference type="EMBL" id="KB822718">
    <property type="protein sequence ID" value="ETN43005.1"/>
    <property type="molecule type" value="Genomic_DNA"/>
</dbReference>
<dbReference type="STRING" id="1220924.W2S330"/>
<sequence length="653" mass="70927">MSRVMFGASVHSVDEMSPRSIVLDPTLSTSTSTPIVSAARGRSRPSQTGSSAWPPSNIKVADGETASSSFLQYLRETIHPYVGSTSFTEGSTHDRLLDIDQPEPRPELIANLSYDCSALFEHYLEATSGLLDLFTADEIDTIITQLRSSTQPMPFISNNDEDAAGLHIALAIGAQVHGAAAELKDVSATYFCRGRQVAFDSMLGSQSLGMIRLFTLLAVYMIGACQRDTACMYLGVAAKAATVLGLHRPDSYHNLAGDDAAARTRIWNSLRNVDILSSFIFGRPKSIPTVRQTFGLTHVSIDCAGQVQSAFTAIAAGCSLLEEIVERLSYGKILHVPTAETLLANLRGWTSSLPPVLRRITFSNVSAASPAARFAVSPPELEGQTTIRTPRSDDRQTLTGSLHVSCVYYFCVILITRPFLIAYLLSRLRGRAPDQLISDPAEASDMAIKNSTVSKMAQVCVSAAIHTADTCASAKANGFPFGNLCLLKAWVFGAGLVLGFSKFAGEPRKDIDRSFDHVCDILNDIAATSPQARLYGDILESLREAVAKWHNRVTCEVKRTVQEYMDNILEIEGSSTLASASRSQNSNIAGHRRAFESQDPTNAGELNDPWAGSTPLSSSEVLHHLGFGDMSSEYGYDLMFNFEPFEKLFYSVE</sequence>
<dbReference type="AlphaFoldDB" id="W2S330"/>
<evidence type="ECO:0000256" key="4">
    <source>
        <dbReference type="SAM" id="MobiDB-lite"/>
    </source>
</evidence>
<dbReference type="GO" id="GO:0000981">
    <property type="term" value="F:DNA-binding transcription factor activity, RNA polymerase II-specific"/>
    <property type="evidence" value="ECO:0007669"/>
    <property type="project" value="TreeGrafter"/>
</dbReference>
<dbReference type="InterPro" id="IPR007219">
    <property type="entry name" value="XnlR_reg_dom"/>
</dbReference>
<dbReference type="GO" id="GO:0005634">
    <property type="term" value="C:nucleus"/>
    <property type="evidence" value="ECO:0007669"/>
    <property type="project" value="TreeGrafter"/>
</dbReference>
<evidence type="ECO:0000256" key="1">
    <source>
        <dbReference type="ARBA" id="ARBA00023015"/>
    </source>
</evidence>
<keyword evidence="1" id="KW-0805">Transcription regulation</keyword>
<feature type="compositionally biased region" description="Polar residues" evidence="4">
    <location>
        <begin position="44"/>
        <end position="54"/>
    </location>
</feature>
<dbReference type="GO" id="GO:0000978">
    <property type="term" value="F:RNA polymerase II cis-regulatory region sequence-specific DNA binding"/>
    <property type="evidence" value="ECO:0007669"/>
    <property type="project" value="TreeGrafter"/>
</dbReference>
<reference evidence="6 7" key="1">
    <citation type="submission" date="2013-03" db="EMBL/GenBank/DDBJ databases">
        <title>The Genome Sequence of Phialophora europaea CBS 101466.</title>
        <authorList>
            <consortium name="The Broad Institute Genomics Platform"/>
            <person name="Cuomo C."/>
            <person name="de Hoog S."/>
            <person name="Gorbushina A."/>
            <person name="Walker B."/>
            <person name="Young S.K."/>
            <person name="Zeng Q."/>
            <person name="Gargeya S."/>
            <person name="Fitzgerald M."/>
            <person name="Haas B."/>
            <person name="Abouelleil A."/>
            <person name="Allen A.W."/>
            <person name="Alvarado L."/>
            <person name="Arachchi H.M."/>
            <person name="Berlin A.M."/>
            <person name="Chapman S.B."/>
            <person name="Gainer-Dewar J."/>
            <person name="Goldberg J."/>
            <person name="Griggs A."/>
            <person name="Gujja S."/>
            <person name="Hansen M."/>
            <person name="Howarth C."/>
            <person name="Imamovic A."/>
            <person name="Ireland A."/>
            <person name="Larimer J."/>
            <person name="McCowan C."/>
            <person name="Murphy C."/>
            <person name="Pearson M."/>
            <person name="Poon T.W."/>
            <person name="Priest M."/>
            <person name="Roberts A."/>
            <person name="Saif S."/>
            <person name="Shea T."/>
            <person name="Sisk P."/>
            <person name="Sykes S."/>
            <person name="Wortman J."/>
            <person name="Nusbaum C."/>
            <person name="Birren B."/>
        </authorList>
    </citation>
    <scope>NUCLEOTIDE SEQUENCE [LARGE SCALE GENOMIC DNA]</scope>
    <source>
        <strain evidence="6 7">CBS 101466</strain>
    </source>
</reference>
<dbReference type="GO" id="GO:0000435">
    <property type="term" value="P:positive regulation of transcription from RNA polymerase II promoter by galactose"/>
    <property type="evidence" value="ECO:0007669"/>
    <property type="project" value="TreeGrafter"/>
</dbReference>
<dbReference type="CDD" id="cd12148">
    <property type="entry name" value="fungal_TF_MHR"/>
    <property type="match status" value="1"/>
</dbReference>
<dbReference type="SMART" id="SM00906">
    <property type="entry name" value="Fungal_trans"/>
    <property type="match status" value="1"/>
</dbReference>
<keyword evidence="7" id="KW-1185">Reference proteome</keyword>
<keyword evidence="2" id="KW-0804">Transcription</keyword>
<evidence type="ECO:0000256" key="3">
    <source>
        <dbReference type="ARBA" id="ARBA00023242"/>
    </source>
</evidence>
<dbReference type="OrthoDB" id="4064873at2759"/>
<evidence type="ECO:0000259" key="5">
    <source>
        <dbReference type="SMART" id="SM00906"/>
    </source>
</evidence>
<dbReference type="PANTHER" id="PTHR47424">
    <property type="entry name" value="REGULATORY PROTEIN GAL4"/>
    <property type="match status" value="1"/>
</dbReference>
<accession>W2S330</accession>
<dbReference type="GeneID" id="19969502"/>
<feature type="region of interest" description="Disordered" evidence="4">
    <location>
        <begin position="24"/>
        <end position="58"/>
    </location>
</feature>
<organism evidence="6 7">
    <name type="scientific">Cyphellophora europaea (strain CBS 101466)</name>
    <name type="common">Phialophora europaea</name>
    <dbReference type="NCBI Taxonomy" id="1220924"/>
    <lineage>
        <taxon>Eukaryota</taxon>
        <taxon>Fungi</taxon>
        <taxon>Dikarya</taxon>
        <taxon>Ascomycota</taxon>
        <taxon>Pezizomycotina</taxon>
        <taxon>Eurotiomycetes</taxon>
        <taxon>Chaetothyriomycetidae</taxon>
        <taxon>Chaetothyriales</taxon>
        <taxon>Cyphellophoraceae</taxon>
        <taxon>Cyphellophora</taxon>
    </lineage>
</organism>
<dbReference type="GO" id="GO:0006351">
    <property type="term" value="P:DNA-templated transcription"/>
    <property type="evidence" value="ECO:0007669"/>
    <property type="project" value="InterPro"/>
</dbReference>
<dbReference type="InterPro" id="IPR051127">
    <property type="entry name" value="Fungal_SecMet_Regulators"/>
</dbReference>
<dbReference type="GO" id="GO:0008270">
    <property type="term" value="F:zinc ion binding"/>
    <property type="evidence" value="ECO:0007669"/>
    <property type="project" value="InterPro"/>
</dbReference>
<protein>
    <recommendedName>
        <fullName evidence="5">Xylanolytic transcriptional activator regulatory domain-containing protein</fullName>
    </recommendedName>
</protein>
<dbReference type="VEuPathDB" id="FungiDB:HMPREF1541_02163"/>
<keyword evidence="3" id="KW-0539">Nucleus</keyword>
<dbReference type="HOGENOM" id="CLU_010170_3_1_1"/>
<feature type="domain" description="Xylanolytic transcriptional activator regulatory" evidence="5">
    <location>
        <begin position="230"/>
        <end position="303"/>
    </location>
</feature>
<dbReference type="InParanoid" id="W2S330"/>
<name>W2S330_CYPE1</name>
<dbReference type="Proteomes" id="UP000030752">
    <property type="component" value="Unassembled WGS sequence"/>
</dbReference>